<dbReference type="Proteomes" id="UP001165041">
    <property type="component" value="Unassembled WGS sequence"/>
</dbReference>
<evidence type="ECO:0008006" key="3">
    <source>
        <dbReference type="Google" id="ProtNLM"/>
    </source>
</evidence>
<comment type="caution">
    <text evidence="1">The sequence shown here is derived from an EMBL/GenBank/DDBJ whole genome shotgun (WGS) entry which is preliminary data.</text>
</comment>
<dbReference type="InterPro" id="IPR009061">
    <property type="entry name" value="DNA-bd_dom_put_sf"/>
</dbReference>
<dbReference type="SUPFAM" id="SSF46955">
    <property type="entry name" value="Putative DNA-binding domain"/>
    <property type="match status" value="1"/>
</dbReference>
<organism evidence="1 2">
    <name type="scientific">Kitasatospora phosalacinea</name>
    <dbReference type="NCBI Taxonomy" id="2065"/>
    <lineage>
        <taxon>Bacteria</taxon>
        <taxon>Bacillati</taxon>
        <taxon>Actinomycetota</taxon>
        <taxon>Actinomycetes</taxon>
        <taxon>Kitasatosporales</taxon>
        <taxon>Streptomycetaceae</taxon>
        <taxon>Kitasatospora</taxon>
    </lineage>
</organism>
<dbReference type="RefSeq" id="WP_285737458.1">
    <property type="nucleotide sequence ID" value="NZ_BSSA01000013.1"/>
</dbReference>
<dbReference type="EMBL" id="BSSA01000013">
    <property type="protein sequence ID" value="GLW71710.1"/>
    <property type="molecule type" value="Genomic_DNA"/>
</dbReference>
<proteinExistence type="predicted"/>
<evidence type="ECO:0000313" key="2">
    <source>
        <dbReference type="Proteomes" id="UP001165041"/>
    </source>
</evidence>
<reference evidence="1" key="1">
    <citation type="submission" date="2023-02" db="EMBL/GenBank/DDBJ databases">
        <title>Kitasatospora phosalacinea NBRC 14627.</title>
        <authorList>
            <person name="Ichikawa N."/>
            <person name="Sato H."/>
            <person name="Tonouchi N."/>
        </authorList>
    </citation>
    <scope>NUCLEOTIDE SEQUENCE</scope>
    <source>
        <strain evidence="1">NBRC 14627</strain>
    </source>
</reference>
<sequence>MPGRELWSYVEIGLHINVQTETVRNYKRHGLLPEPDRVDAAGHPRWYPETIRAWALARPGRR</sequence>
<name>A0A9W6Q887_9ACTN</name>
<evidence type="ECO:0000313" key="1">
    <source>
        <dbReference type="EMBL" id="GLW71710.1"/>
    </source>
</evidence>
<dbReference type="AlphaFoldDB" id="A0A9W6Q887"/>
<protein>
    <recommendedName>
        <fullName evidence="3">MarR family transcriptional regulator</fullName>
    </recommendedName>
</protein>
<gene>
    <name evidence="1" type="ORF">Kpho02_40090</name>
</gene>
<accession>A0A9W6Q887</accession>